<dbReference type="Proteomes" id="UP000799753">
    <property type="component" value="Unassembled WGS sequence"/>
</dbReference>
<proteinExistence type="predicted"/>
<keyword evidence="2" id="KW-1185">Reference proteome</keyword>
<dbReference type="AlphaFoldDB" id="A0A6A6S2U5"/>
<accession>A0A6A6S2U5</accession>
<sequence length="627" mass="72665">MATNPPITPTFLTTSRTSGAPPTLSIQLPFILLGNKIIPLDKRMDMITQTFANPKDEKTIFGPNPLPLKAWIPERFEGFPVPRMLRHEDDERKAKEDWMRKRWEWEEKQRGRWEVFEENMQKEGVKWVISHVPISHIEDDFGLILPFKGGDGLFTAKERKMLGGDIWAFPFLLQRFGVEGGGEAWMRLESEVRQVYEILRYMNQLTLDWMTKGKDTPNQSGEAFKVVVGSKCWGRVAFEPVKEDDSVAYHDRRWMKAIGEDVRDKENRNKKVGWDEATIANLFLLFSGFEKEFLTLMRPNCMVEHWPLSHFLFRRAVESLRREKHALYHEIADGDGDGKEKEERWNQTQKDWIEDMRWQDEVSRETEQFLGERRAWVDEVWDIIRRCENGERKGKGVRGLVADVKAWEARRQRIGISFQLDKTTNAQHEDIETNSETFPCISSLCFPLPRRNSLDPEPVLAHIKLLVHVVLFAGSRAPKRVYEDVKFAGEVSGLIGEGVVERLGRLWRTVGLDEDGNGLEELQGHLQDKHPETGIPVHEDDTRERDVGKVGDRVDNGIFSSILNGLGEGMEREGEFMREFLEGYEGVGGFLVPGRMRVFEIMEGRRGVMWKRKSRGVERWVDKRTGL</sequence>
<dbReference type="OrthoDB" id="3796016at2759"/>
<evidence type="ECO:0000313" key="2">
    <source>
        <dbReference type="Proteomes" id="UP000799753"/>
    </source>
</evidence>
<organism evidence="1 2">
    <name type="scientific">Massarina eburnea CBS 473.64</name>
    <dbReference type="NCBI Taxonomy" id="1395130"/>
    <lineage>
        <taxon>Eukaryota</taxon>
        <taxon>Fungi</taxon>
        <taxon>Dikarya</taxon>
        <taxon>Ascomycota</taxon>
        <taxon>Pezizomycotina</taxon>
        <taxon>Dothideomycetes</taxon>
        <taxon>Pleosporomycetidae</taxon>
        <taxon>Pleosporales</taxon>
        <taxon>Massarineae</taxon>
        <taxon>Massarinaceae</taxon>
        <taxon>Massarina</taxon>
    </lineage>
</organism>
<reference evidence="1" key="1">
    <citation type="journal article" date="2020" name="Stud. Mycol.">
        <title>101 Dothideomycetes genomes: a test case for predicting lifestyles and emergence of pathogens.</title>
        <authorList>
            <person name="Haridas S."/>
            <person name="Albert R."/>
            <person name="Binder M."/>
            <person name="Bloem J."/>
            <person name="Labutti K."/>
            <person name="Salamov A."/>
            <person name="Andreopoulos B."/>
            <person name="Baker S."/>
            <person name="Barry K."/>
            <person name="Bills G."/>
            <person name="Bluhm B."/>
            <person name="Cannon C."/>
            <person name="Castanera R."/>
            <person name="Culley D."/>
            <person name="Daum C."/>
            <person name="Ezra D."/>
            <person name="Gonzalez J."/>
            <person name="Henrissat B."/>
            <person name="Kuo A."/>
            <person name="Liang C."/>
            <person name="Lipzen A."/>
            <person name="Lutzoni F."/>
            <person name="Magnuson J."/>
            <person name="Mondo S."/>
            <person name="Nolan M."/>
            <person name="Ohm R."/>
            <person name="Pangilinan J."/>
            <person name="Park H.-J."/>
            <person name="Ramirez L."/>
            <person name="Alfaro M."/>
            <person name="Sun H."/>
            <person name="Tritt A."/>
            <person name="Yoshinaga Y."/>
            <person name="Zwiers L.-H."/>
            <person name="Turgeon B."/>
            <person name="Goodwin S."/>
            <person name="Spatafora J."/>
            <person name="Crous P."/>
            <person name="Grigoriev I."/>
        </authorList>
    </citation>
    <scope>NUCLEOTIDE SEQUENCE</scope>
    <source>
        <strain evidence="1">CBS 473.64</strain>
    </source>
</reference>
<name>A0A6A6S2U5_9PLEO</name>
<gene>
    <name evidence="1" type="ORF">P280DRAFT_313499</name>
</gene>
<evidence type="ECO:0000313" key="1">
    <source>
        <dbReference type="EMBL" id="KAF2641441.1"/>
    </source>
</evidence>
<protein>
    <submittedName>
        <fullName evidence="1">Uncharacterized protein</fullName>
    </submittedName>
</protein>
<dbReference type="EMBL" id="MU006783">
    <property type="protein sequence ID" value="KAF2641441.1"/>
    <property type="molecule type" value="Genomic_DNA"/>
</dbReference>